<dbReference type="PRINTS" id="PR00198">
    <property type="entry name" value="ANNEXINII"/>
</dbReference>
<dbReference type="GeneTree" id="ENSGT00940000154257"/>
<evidence type="ECO:0000313" key="1">
    <source>
        <dbReference type="Ensembl" id="ENSSBOP00000006136.1"/>
    </source>
</evidence>
<sequence>MSTVHEILCKLSLEGDHSTPPSAYGSVKAYTNFDAERDALNIETAIKTKGRPEPRSYQTLVEESLVLFQL</sequence>
<dbReference type="AlphaFoldDB" id="A0A2K6SFG1"/>
<organism evidence="1 2">
    <name type="scientific">Saimiri boliviensis boliviensis</name>
    <name type="common">Bolivian squirrel monkey</name>
    <dbReference type="NCBI Taxonomy" id="39432"/>
    <lineage>
        <taxon>Eukaryota</taxon>
        <taxon>Metazoa</taxon>
        <taxon>Chordata</taxon>
        <taxon>Craniata</taxon>
        <taxon>Vertebrata</taxon>
        <taxon>Euteleostomi</taxon>
        <taxon>Mammalia</taxon>
        <taxon>Eutheria</taxon>
        <taxon>Euarchontoglires</taxon>
        <taxon>Primates</taxon>
        <taxon>Haplorrhini</taxon>
        <taxon>Platyrrhini</taxon>
        <taxon>Cebidae</taxon>
        <taxon>Saimiriinae</taxon>
        <taxon>Saimiri</taxon>
    </lineage>
</organism>
<keyword evidence="2" id="KW-1185">Reference proteome</keyword>
<dbReference type="InterPro" id="IPR002389">
    <property type="entry name" value="ANX2"/>
</dbReference>
<dbReference type="GO" id="GO:0005509">
    <property type="term" value="F:calcium ion binding"/>
    <property type="evidence" value="ECO:0007669"/>
    <property type="project" value="InterPro"/>
</dbReference>
<reference evidence="1" key="2">
    <citation type="submission" date="2025-09" db="UniProtKB">
        <authorList>
            <consortium name="Ensembl"/>
        </authorList>
    </citation>
    <scope>IDENTIFICATION</scope>
</reference>
<gene>
    <name evidence="1" type="primary">ANXA2</name>
</gene>
<dbReference type="GO" id="GO:0004859">
    <property type="term" value="F:phospholipase inhibitor activity"/>
    <property type="evidence" value="ECO:0007669"/>
    <property type="project" value="InterPro"/>
</dbReference>
<dbReference type="Proteomes" id="UP000233220">
    <property type="component" value="Unplaced"/>
</dbReference>
<name>A0A2K6SFG1_SAIBB</name>
<dbReference type="Ensembl" id="ENSSBOT00000022848.1">
    <property type="protein sequence ID" value="ENSSBOP00000006136.1"/>
    <property type="gene ID" value="ENSSBOG00000019958.1"/>
</dbReference>
<protein>
    <submittedName>
        <fullName evidence="1">Annexin A2</fullName>
    </submittedName>
</protein>
<dbReference type="GO" id="GO:0008092">
    <property type="term" value="F:cytoskeletal protein binding"/>
    <property type="evidence" value="ECO:0007669"/>
    <property type="project" value="InterPro"/>
</dbReference>
<accession>A0A2K6SFG1</accession>
<evidence type="ECO:0000313" key="2">
    <source>
        <dbReference type="Proteomes" id="UP000233220"/>
    </source>
</evidence>
<reference evidence="1" key="1">
    <citation type="submission" date="2025-08" db="UniProtKB">
        <authorList>
            <consortium name="Ensembl"/>
        </authorList>
    </citation>
    <scope>IDENTIFICATION</scope>
</reference>
<proteinExistence type="predicted"/>
<dbReference type="GO" id="GO:0005544">
    <property type="term" value="F:calcium-dependent phospholipid binding"/>
    <property type="evidence" value="ECO:0007669"/>
    <property type="project" value="InterPro"/>
</dbReference>